<keyword evidence="2" id="KW-1185">Reference proteome</keyword>
<evidence type="ECO:0000313" key="2">
    <source>
        <dbReference type="Proteomes" id="UP000489600"/>
    </source>
</evidence>
<comment type="caution">
    <text evidence="1">The sequence shown here is derived from an EMBL/GenBank/DDBJ whole genome shotgun (WGS) entry which is preliminary data.</text>
</comment>
<name>A0A565BK87_9BRAS</name>
<proteinExistence type="predicted"/>
<evidence type="ECO:0000313" key="1">
    <source>
        <dbReference type="EMBL" id="VVB02011.1"/>
    </source>
</evidence>
<protein>
    <submittedName>
        <fullName evidence="1">Uncharacterized protein</fullName>
    </submittedName>
</protein>
<accession>A0A565BK87</accession>
<organism evidence="1 2">
    <name type="scientific">Arabis nemorensis</name>
    <dbReference type="NCBI Taxonomy" id="586526"/>
    <lineage>
        <taxon>Eukaryota</taxon>
        <taxon>Viridiplantae</taxon>
        <taxon>Streptophyta</taxon>
        <taxon>Embryophyta</taxon>
        <taxon>Tracheophyta</taxon>
        <taxon>Spermatophyta</taxon>
        <taxon>Magnoliopsida</taxon>
        <taxon>eudicotyledons</taxon>
        <taxon>Gunneridae</taxon>
        <taxon>Pentapetalae</taxon>
        <taxon>rosids</taxon>
        <taxon>malvids</taxon>
        <taxon>Brassicales</taxon>
        <taxon>Brassicaceae</taxon>
        <taxon>Arabideae</taxon>
        <taxon>Arabis</taxon>
    </lineage>
</organism>
<dbReference type="OrthoDB" id="1747509at2759"/>
<dbReference type="AlphaFoldDB" id="A0A565BK87"/>
<reference evidence="1" key="1">
    <citation type="submission" date="2019-07" db="EMBL/GenBank/DDBJ databases">
        <authorList>
            <person name="Dittberner H."/>
        </authorList>
    </citation>
    <scope>NUCLEOTIDE SEQUENCE [LARGE SCALE GENOMIC DNA]</scope>
</reference>
<sequence>MDNSPIPNNENPNSVIFKHSHADLIISLLLSLPAKSRPISSKEHIKSLADRFMKAGAEDMWNEDDGPVKKPVYWSGSNSIDSCSSNFAGKKEKVKR</sequence>
<gene>
    <name evidence="1" type="ORF">ANE_LOCUS12455</name>
</gene>
<dbReference type="EMBL" id="CABITT030000004">
    <property type="protein sequence ID" value="VVB02011.1"/>
    <property type="molecule type" value="Genomic_DNA"/>
</dbReference>
<dbReference type="Proteomes" id="UP000489600">
    <property type="component" value="Unassembled WGS sequence"/>
</dbReference>